<dbReference type="OrthoDB" id="9997102at2759"/>
<keyword evidence="5" id="KW-1185">Reference proteome</keyword>
<dbReference type="InterPro" id="IPR051164">
    <property type="entry name" value="NmrA-like_oxidored"/>
</dbReference>
<protein>
    <submittedName>
        <fullName evidence="4">NmrA-like family protein</fullName>
    </submittedName>
</protein>
<dbReference type="Gene3D" id="3.40.50.720">
    <property type="entry name" value="NAD(P)-binding Rossmann-like Domain"/>
    <property type="match status" value="1"/>
</dbReference>
<dbReference type="Proteomes" id="UP001063166">
    <property type="component" value="Unassembled WGS sequence"/>
</dbReference>
<organism evidence="4 5">
    <name type="scientific">Lyophyllum shimeji</name>
    <name type="common">Hon-shimeji</name>
    <name type="synonym">Tricholoma shimeji</name>
    <dbReference type="NCBI Taxonomy" id="47721"/>
    <lineage>
        <taxon>Eukaryota</taxon>
        <taxon>Fungi</taxon>
        <taxon>Dikarya</taxon>
        <taxon>Basidiomycota</taxon>
        <taxon>Agaricomycotina</taxon>
        <taxon>Agaricomycetes</taxon>
        <taxon>Agaricomycetidae</taxon>
        <taxon>Agaricales</taxon>
        <taxon>Tricholomatineae</taxon>
        <taxon>Lyophyllaceae</taxon>
        <taxon>Lyophyllum</taxon>
    </lineage>
</organism>
<accession>A0A9P3UTV7</accession>
<dbReference type="EMBL" id="BRPK01000019">
    <property type="protein sequence ID" value="GLB44978.1"/>
    <property type="molecule type" value="Genomic_DNA"/>
</dbReference>
<evidence type="ECO:0000259" key="3">
    <source>
        <dbReference type="Pfam" id="PF05368"/>
    </source>
</evidence>
<sequence>MSTKLILITGATGKQGRALISALRPTADDTQANSFHILALTRTADSPAATELSQEKHVDVVEGNLDDGQSVRKVFDDAKKRKEGGVWGVFCVLAFPGLGVNADGEEKQGKMLADLALEFGVSSFVFSSAERGGESYDDRLTLDRLAKVRIERHIRALGSKGLRWTILRPGWFMENFEGTIGSITVGVLKAGLKPTTTVQLIAVDDIGHVAAGVFRAPESYASKVLVVVGDMCTTKQMEEAYRTATGRSMPSIPKFLGRLIISINGHTQHLIQDLERVHLARIDPENEEIAMQTAAAKEAYPGLTSFGTWAAQRKLKGKEAKREKNWNQVSMGRLLTGKL</sequence>
<evidence type="ECO:0000313" key="5">
    <source>
        <dbReference type="Proteomes" id="UP001063166"/>
    </source>
</evidence>
<dbReference type="SUPFAM" id="SSF51735">
    <property type="entry name" value="NAD(P)-binding Rossmann-fold domains"/>
    <property type="match status" value="1"/>
</dbReference>
<reference evidence="4" key="1">
    <citation type="submission" date="2022-07" db="EMBL/GenBank/DDBJ databases">
        <title>The genome of Lyophyllum shimeji provides insight into the initial evolution of ectomycorrhizal fungal genome.</title>
        <authorList>
            <person name="Kobayashi Y."/>
            <person name="Shibata T."/>
            <person name="Hirakawa H."/>
            <person name="Shigenobu S."/>
            <person name="Nishiyama T."/>
            <person name="Yamada A."/>
            <person name="Hasebe M."/>
            <person name="Kawaguchi M."/>
        </authorList>
    </citation>
    <scope>NUCLEOTIDE SEQUENCE</scope>
    <source>
        <strain evidence="4">AT787</strain>
    </source>
</reference>
<dbReference type="Pfam" id="PF05368">
    <property type="entry name" value="NmrA"/>
    <property type="match status" value="1"/>
</dbReference>
<dbReference type="InterPro" id="IPR036291">
    <property type="entry name" value="NAD(P)-bd_dom_sf"/>
</dbReference>
<proteinExistence type="inferred from homology"/>
<evidence type="ECO:0000256" key="1">
    <source>
        <dbReference type="ARBA" id="ARBA00006328"/>
    </source>
</evidence>
<dbReference type="GO" id="GO:0005634">
    <property type="term" value="C:nucleus"/>
    <property type="evidence" value="ECO:0007669"/>
    <property type="project" value="TreeGrafter"/>
</dbReference>
<gene>
    <name evidence="4" type="ORF">LshimejAT787_1900560</name>
</gene>
<dbReference type="PANTHER" id="PTHR42748">
    <property type="entry name" value="NITROGEN METABOLITE REPRESSION PROTEIN NMRA FAMILY MEMBER"/>
    <property type="match status" value="1"/>
</dbReference>
<comment type="similarity">
    <text evidence="1">Belongs to the NmrA-type oxidoreductase family.</text>
</comment>
<evidence type="ECO:0000313" key="4">
    <source>
        <dbReference type="EMBL" id="GLB44978.1"/>
    </source>
</evidence>
<dbReference type="Gene3D" id="3.90.25.10">
    <property type="entry name" value="UDP-galactose 4-epimerase, domain 1"/>
    <property type="match status" value="1"/>
</dbReference>
<dbReference type="AlphaFoldDB" id="A0A9P3UTV7"/>
<name>A0A9P3UTV7_LYOSH</name>
<feature type="domain" description="NmrA-like" evidence="3">
    <location>
        <begin position="3"/>
        <end position="249"/>
    </location>
</feature>
<dbReference type="InterPro" id="IPR008030">
    <property type="entry name" value="NmrA-like"/>
</dbReference>
<evidence type="ECO:0000256" key="2">
    <source>
        <dbReference type="ARBA" id="ARBA00022857"/>
    </source>
</evidence>
<comment type="caution">
    <text evidence="4">The sequence shown here is derived from an EMBL/GenBank/DDBJ whole genome shotgun (WGS) entry which is preliminary data.</text>
</comment>
<dbReference type="PANTHER" id="PTHR42748:SF7">
    <property type="entry name" value="NMRA LIKE REDOX SENSOR 1-RELATED"/>
    <property type="match status" value="1"/>
</dbReference>
<keyword evidence="2" id="KW-0521">NADP</keyword>